<dbReference type="AlphaFoldDB" id="A0A975DG88"/>
<keyword evidence="1" id="KW-0472">Membrane</keyword>
<evidence type="ECO:0000313" key="4">
    <source>
        <dbReference type="Proteomes" id="UP000664904"/>
    </source>
</evidence>
<dbReference type="KEGG" id="pxi:J5O05_16135"/>
<dbReference type="EMBL" id="CP072133">
    <property type="protein sequence ID" value="QTH71296.1"/>
    <property type="molecule type" value="Genomic_DNA"/>
</dbReference>
<feature type="transmembrane region" description="Helical" evidence="1">
    <location>
        <begin position="94"/>
        <end position="113"/>
    </location>
</feature>
<feature type="transmembrane region" description="Helical" evidence="1">
    <location>
        <begin position="328"/>
        <end position="349"/>
    </location>
</feature>
<dbReference type="InterPro" id="IPR008756">
    <property type="entry name" value="Peptidase_M56"/>
</dbReference>
<feature type="transmembrane region" description="Helical" evidence="1">
    <location>
        <begin position="37"/>
        <end position="55"/>
    </location>
</feature>
<reference evidence="3" key="1">
    <citation type="submission" date="2021-03" db="EMBL/GenBank/DDBJ databases">
        <title>Complete Genome of Pseudoalteromonas xiamenensis STKMTI.2, a new potential marine bacterium producing anti-Vibrio compounds.</title>
        <authorList>
            <person name="Handayani D.P."/>
            <person name="Isnansetyo A."/>
            <person name="Istiqomah I."/>
            <person name="Jumina J."/>
        </authorList>
    </citation>
    <scope>NUCLEOTIDE SEQUENCE</scope>
    <source>
        <strain evidence="3">STKMTI.2</strain>
    </source>
</reference>
<accession>A0A975DG88</accession>
<proteinExistence type="predicted"/>
<dbReference type="Pfam" id="PF05569">
    <property type="entry name" value="Peptidase_M56"/>
    <property type="match status" value="1"/>
</dbReference>
<feature type="domain" description="Peptidase M56" evidence="2">
    <location>
        <begin position="131"/>
        <end position="277"/>
    </location>
</feature>
<evidence type="ECO:0000259" key="2">
    <source>
        <dbReference type="Pfam" id="PF05569"/>
    </source>
</evidence>
<dbReference type="Proteomes" id="UP000664904">
    <property type="component" value="Chromosome"/>
</dbReference>
<dbReference type="InterPro" id="IPR052173">
    <property type="entry name" value="Beta-lactam_resp_regulator"/>
</dbReference>
<keyword evidence="1" id="KW-0812">Transmembrane</keyword>
<dbReference type="PANTHER" id="PTHR34978:SF3">
    <property type="entry name" value="SLR0241 PROTEIN"/>
    <property type="match status" value="1"/>
</dbReference>
<evidence type="ECO:0000313" key="3">
    <source>
        <dbReference type="EMBL" id="QTH71296.1"/>
    </source>
</evidence>
<protein>
    <recommendedName>
        <fullName evidence="2">Peptidase M56 domain-containing protein</fullName>
    </recommendedName>
</protein>
<dbReference type="PANTHER" id="PTHR34978">
    <property type="entry name" value="POSSIBLE SENSOR-TRANSDUCER PROTEIN BLAR"/>
    <property type="match status" value="1"/>
</dbReference>
<keyword evidence="4" id="KW-1185">Reference proteome</keyword>
<organism evidence="3 4">
    <name type="scientific">Pseudoalteromonas xiamenensis</name>
    <dbReference type="NCBI Taxonomy" id="882626"/>
    <lineage>
        <taxon>Bacteria</taxon>
        <taxon>Pseudomonadati</taxon>
        <taxon>Pseudomonadota</taxon>
        <taxon>Gammaproteobacteria</taxon>
        <taxon>Alteromonadales</taxon>
        <taxon>Pseudoalteromonadaceae</taxon>
        <taxon>Pseudoalteromonas</taxon>
    </lineage>
</organism>
<keyword evidence="1" id="KW-1133">Transmembrane helix</keyword>
<name>A0A975DG88_9GAMM</name>
<gene>
    <name evidence="3" type="ORF">J5O05_16135</name>
</gene>
<sequence length="356" mass="40864">MTDILVLLILFFSSGVFIWFGVSICRRCAIQFSPRQLQLFVLLNCTVTYLCFSSPSPNLPNLNATSFQRISLVNALDVVELQSDSMLGGLQDEALLLLSILAMSLINLTCLLYRQWQFRCRLRRAYVLGPALYESNEMPSAFAIGWWQSKIYVPSYFHQLTTVQQQVVVTHEQTHIHFRDPMWLSLFSVLKSLLWFNPLFRALPVWYNEAIEFRCDKNVVKHLVRHHELSFTDASRLYANTIIENLKFAKQQLKYDFHQVIAAHALPSSMIEERLKVIVRPKSTRATVLSMVFMSLLCALSFIPSSGARWLHKKSVIGLFPLLSQTSAVDLAMCILFVITILTAVSILLRQWGHLF</sequence>
<feature type="transmembrane region" description="Helical" evidence="1">
    <location>
        <begin position="286"/>
        <end position="308"/>
    </location>
</feature>
<feature type="transmembrane region" description="Helical" evidence="1">
    <location>
        <begin position="6"/>
        <end position="25"/>
    </location>
</feature>
<dbReference type="RefSeq" id="WP_208842937.1">
    <property type="nucleotide sequence ID" value="NZ_CP072133.1"/>
</dbReference>
<evidence type="ECO:0000256" key="1">
    <source>
        <dbReference type="SAM" id="Phobius"/>
    </source>
</evidence>